<evidence type="ECO:0000313" key="8">
    <source>
        <dbReference type="EMBL" id="RCI02079.1"/>
    </source>
</evidence>
<feature type="non-terminal residue" evidence="8">
    <location>
        <position position="402"/>
    </location>
</feature>
<dbReference type="Proteomes" id="UP000253551">
    <property type="component" value="Unassembled WGS sequence"/>
</dbReference>
<gene>
    <name evidence="8" type="primary">POL12_1</name>
    <name evidence="8" type="ORF">CU098_001079</name>
</gene>
<keyword evidence="4" id="KW-0235">DNA replication</keyword>
<dbReference type="Pfam" id="PF22062">
    <property type="entry name" value="OB_DPOA2"/>
    <property type="match status" value="1"/>
</dbReference>
<feature type="domain" description="DNA polymerase alpha subunit B OB" evidence="7">
    <location>
        <begin position="199"/>
        <end position="300"/>
    </location>
</feature>
<dbReference type="STRING" id="4846.A0A367KIT8"/>
<reference evidence="8 9" key="1">
    <citation type="journal article" date="2018" name="G3 (Bethesda)">
        <title>Phylogenetic and Phylogenomic Definition of Rhizopus Species.</title>
        <authorList>
            <person name="Gryganskyi A.P."/>
            <person name="Golan J."/>
            <person name="Dolatabadi S."/>
            <person name="Mondo S."/>
            <person name="Robb S."/>
            <person name="Idnurm A."/>
            <person name="Muszewska A."/>
            <person name="Steczkiewicz K."/>
            <person name="Masonjones S."/>
            <person name="Liao H.L."/>
            <person name="Gajdeczka M.T."/>
            <person name="Anike F."/>
            <person name="Vuek A."/>
            <person name="Anishchenko I.M."/>
            <person name="Voigt K."/>
            <person name="de Hoog G.S."/>
            <person name="Smith M.E."/>
            <person name="Heitman J."/>
            <person name="Vilgalys R."/>
            <person name="Stajich J.E."/>
        </authorList>
    </citation>
    <scope>NUCLEOTIDE SEQUENCE [LARGE SCALE GENOMIC DNA]</scope>
    <source>
        <strain evidence="8 9">LSU 92-RS-03</strain>
    </source>
</reference>
<evidence type="ECO:0000313" key="9">
    <source>
        <dbReference type="Proteomes" id="UP000253551"/>
    </source>
</evidence>
<dbReference type="PANTHER" id="PTHR23061">
    <property type="entry name" value="DNA POLYMERASE 2 ALPHA 70 KDA SUBUNIT"/>
    <property type="match status" value="1"/>
</dbReference>
<dbReference type="GO" id="GO:0006270">
    <property type="term" value="P:DNA replication initiation"/>
    <property type="evidence" value="ECO:0007669"/>
    <property type="project" value="TreeGrafter"/>
</dbReference>
<dbReference type="InterPro" id="IPR054300">
    <property type="entry name" value="OB_DPOA2"/>
</dbReference>
<dbReference type="InterPro" id="IPR007185">
    <property type="entry name" value="DNA_pol_a/d/e_bsu"/>
</dbReference>
<evidence type="ECO:0000256" key="1">
    <source>
        <dbReference type="ARBA" id="ARBA00004123"/>
    </source>
</evidence>
<evidence type="ECO:0000256" key="4">
    <source>
        <dbReference type="ARBA" id="ARBA00022705"/>
    </source>
</evidence>
<dbReference type="InterPro" id="IPR016722">
    <property type="entry name" value="DNA_pol_alpha_bsu"/>
</dbReference>
<dbReference type="GO" id="GO:0003887">
    <property type="term" value="F:DNA-directed DNA polymerase activity"/>
    <property type="evidence" value="ECO:0007669"/>
    <property type="project" value="UniProtKB-KW"/>
</dbReference>
<protein>
    <recommendedName>
        <fullName evidence="3">DNA polymerase alpha subunit B</fullName>
    </recommendedName>
</protein>
<dbReference type="EMBL" id="PJQM01001539">
    <property type="protein sequence ID" value="RCI02079.1"/>
    <property type="molecule type" value="Genomic_DNA"/>
</dbReference>
<dbReference type="Gene3D" id="3.60.21.60">
    <property type="match status" value="1"/>
</dbReference>
<evidence type="ECO:0000256" key="2">
    <source>
        <dbReference type="ARBA" id="ARBA00007299"/>
    </source>
</evidence>
<dbReference type="AlphaFoldDB" id="A0A367KIT8"/>
<dbReference type="GO" id="GO:0003677">
    <property type="term" value="F:DNA binding"/>
    <property type="evidence" value="ECO:0007669"/>
    <property type="project" value="InterPro"/>
</dbReference>
<evidence type="ECO:0000259" key="6">
    <source>
        <dbReference type="Pfam" id="PF04042"/>
    </source>
</evidence>
<accession>A0A367KIT8</accession>
<keyword evidence="5" id="KW-0539">Nucleus</keyword>
<comment type="similarity">
    <text evidence="2">Belongs to the DNA polymerase alpha subunit B family.</text>
</comment>
<keyword evidence="8" id="KW-0808">Transferase</keyword>
<evidence type="ECO:0000256" key="3">
    <source>
        <dbReference type="ARBA" id="ARBA00018596"/>
    </source>
</evidence>
<evidence type="ECO:0000259" key="7">
    <source>
        <dbReference type="Pfam" id="PF22062"/>
    </source>
</evidence>
<dbReference type="Pfam" id="PF04042">
    <property type="entry name" value="DNA_pol_E_B"/>
    <property type="match status" value="1"/>
</dbReference>
<comment type="caution">
    <text evidence="8">The sequence shown here is derived from an EMBL/GenBank/DDBJ whole genome shotgun (WGS) entry which is preliminary data.</text>
</comment>
<organism evidence="8 9">
    <name type="scientific">Rhizopus stolonifer</name>
    <name type="common">Rhizopus nigricans</name>
    <dbReference type="NCBI Taxonomy" id="4846"/>
    <lineage>
        <taxon>Eukaryota</taxon>
        <taxon>Fungi</taxon>
        <taxon>Fungi incertae sedis</taxon>
        <taxon>Mucoromycota</taxon>
        <taxon>Mucoromycotina</taxon>
        <taxon>Mucoromycetes</taxon>
        <taxon>Mucorales</taxon>
        <taxon>Mucorineae</taxon>
        <taxon>Rhizopodaceae</taxon>
        <taxon>Rhizopus</taxon>
    </lineage>
</organism>
<feature type="domain" description="DNA polymerase alpha/delta/epsilon subunit B" evidence="6">
    <location>
        <begin position="321"/>
        <end position="400"/>
    </location>
</feature>
<keyword evidence="8" id="KW-0239">DNA-directed DNA polymerase</keyword>
<dbReference type="OrthoDB" id="336885at2759"/>
<keyword evidence="9" id="KW-1185">Reference proteome</keyword>
<keyword evidence="8" id="KW-0548">Nucleotidyltransferase</keyword>
<dbReference type="PANTHER" id="PTHR23061:SF12">
    <property type="entry name" value="DNA POLYMERASE ALPHA SUBUNIT B"/>
    <property type="match status" value="1"/>
</dbReference>
<dbReference type="GO" id="GO:0005658">
    <property type="term" value="C:alpha DNA polymerase:primase complex"/>
    <property type="evidence" value="ECO:0007669"/>
    <property type="project" value="TreeGrafter"/>
</dbReference>
<evidence type="ECO:0000256" key="5">
    <source>
        <dbReference type="ARBA" id="ARBA00023242"/>
    </source>
</evidence>
<proteinExistence type="inferred from homology"/>
<sequence>MSTETQIQRVFELGDNDKTIASELTSLCNLYSLTPDHLKFKWEAFALNTGCSIKPTLPYIKHLKNALQRELDRGRKTRKTIKGKVVTKRSQAMDLSEYGISQPYSEDSVESFMSTMMHSTTKPHKVVPLSSSNLTDTHISPMSSQFMTRKTSHLIESQHNPHLPLIDKPEQPSAIQFSHLEPPIQEYRYMFEKIKERADMLDERIEYISSLIIQAHQIELSNPTRPHQEPIYTCGRICSDSEDKLNETSVLLQTSKDLGMGRRVKLDLAGLEQYSLFPGQIVGLYGRNTNGEVFSVERILLPPLPEPCAPMQADNRPLEMITAAGPFTLNDDLSFQPLEDLLQMCATQKPDVILLMGPFVSSQHPRIFSGKIETLPEQIFADQIYKRLEQVLDILVHTHVLM</sequence>
<comment type="subcellular location">
    <subcellularLocation>
        <location evidence="1">Nucleus</location>
    </subcellularLocation>
</comment>
<name>A0A367KIT8_RHIST</name>